<name>I7M3C7_TETTS</name>
<evidence type="ECO:0000313" key="2">
    <source>
        <dbReference type="Proteomes" id="UP000009168"/>
    </source>
</evidence>
<gene>
    <name evidence="1" type="ORF">TTHERM_00492540</name>
</gene>
<proteinExistence type="predicted"/>
<reference evidence="2" key="1">
    <citation type="journal article" date="2006" name="PLoS Biol.">
        <title>Macronuclear genome sequence of the ciliate Tetrahymena thermophila, a model eukaryote.</title>
        <authorList>
            <person name="Eisen J.A."/>
            <person name="Coyne R.S."/>
            <person name="Wu M."/>
            <person name="Wu D."/>
            <person name="Thiagarajan M."/>
            <person name="Wortman J.R."/>
            <person name="Badger J.H."/>
            <person name="Ren Q."/>
            <person name="Amedeo P."/>
            <person name="Jones K.M."/>
            <person name="Tallon L.J."/>
            <person name="Delcher A.L."/>
            <person name="Salzberg S.L."/>
            <person name="Silva J.C."/>
            <person name="Haas B.J."/>
            <person name="Majoros W.H."/>
            <person name="Farzad M."/>
            <person name="Carlton J.M."/>
            <person name="Smith R.K. Jr."/>
            <person name="Garg J."/>
            <person name="Pearlman R.E."/>
            <person name="Karrer K.M."/>
            <person name="Sun L."/>
            <person name="Manning G."/>
            <person name="Elde N.C."/>
            <person name="Turkewitz A.P."/>
            <person name="Asai D.J."/>
            <person name="Wilkes D.E."/>
            <person name="Wang Y."/>
            <person name="Cai H."/>
            <person name="Collins K."/>
            <person name="Stewart B.A."/>
            <person name="Lee S.R."/>
            <person name="Wilamowska K."/>
            <person name="Weinberg Z."/>
            <person name="Ruzzo W.L."/>
            <person name="Wloga D."/>
            <person name="Gaertig J."/>
            <person name="Frankel J."/>
            <person name="Tsao C.-C."/>
            <person name="Gorovsky M.A."/>
            <person name="Keeling P.J."/>
            <person name="Waller R.F."/>
            <person name="Patron N.J."/>
            <person name="Cherry J.M."/>
            <person name="Stover N.A."/>
            <person name="Krieger C.J."/>
            <person name="del Toro C."/>
            <person name="Ryder H.F."/>
            <person name="Williamson S.C."/>
            <person name="Barbeau R.A."/>
            <person name="Hamilton E.P."/>
            <person name="Orias E."/>
        </authorList>
    </citation>
    <scope>NUCLEOTIDE SEQUENCE [LARGE SCALE GENOMIC DNA]</scope>
    <source>
        <strain evidence="2">SB210</strain>
    </source>
</reference>
<organism evidence="1 2">
    <name type="scientific">Tetrahymena thermophila (strain SB210)</name>
    <dbReference type="NCBI Taxonomy" id="312017"/>
    <lineage>
        <taxon>Eukaryota</taxon>
        <taxon>Sar</taxon>
        <taxon>Alveolata</taxon>
        <taxon>Ciliophora</taxon>
        <taxon>Intramacronucleata</taxon>
        <taxon>Oligohymenophorea</taxon>
        <taxon>Hymenostomatida</taxon>
        <taxon>Tetrahymenina</taxon>
        <taxon>Tetrahymenidae</taxon>
        <taxon>Tetrahymena</taxon>
    </lineage>
</organism>
<evidence type="ECO:0000313" key="1">
    <source>
        <dbReference type="EMBL" id="EAS02901.2"/>
    </source>
</evidence>
<dbReference type="GeneID" id="7843242"/>
<dbReference type="AlphaFoldDB" id="I7M3C7"/>
<accession>I7M3C7</accession>
<keyword evidence="2" id="KW-1185">Reference proteome</keyword>
<dbReference type="Proteomes" id="UP000009168">
    <property type="component" value="Unassembled WGS sequence"/>
</dbReference>
<dbReference type="InParanoid" id="I7M3C7"/>
<protein>
    <submittedName>
        <fullName evidence="1">Uncharacterized protein</fullName>
    </submittedName>
</protein>
<dbReference type="RefSeq" id="XP_001023146.2">
    <property type="nucleotide sequence ID" value="XM_001023146.2"/>
</dbReference>
<sequence length="130" mass="15066">MSQYRNQALKMSVQLDQLLEQVQEVRFGMYDMAEIPHLFNQNNLSIDDDLKTISEAQQYINDNVSVQLSEELSEGVSQNIQKLYQLKEQAAQIIINLQAVFQKMKNGEFEMKLQEKICNQLVLISNVLNI</sequence>
<dbReference type="KEGG" id="tet:TTHERM_00492540"/>
<dbReference type="EMBL" id="GG662512">
    <property type="protein sequence ID" value="EAS02901.2"/>
    <property type="molecule type" value="Genomic_DNA"/>
</dbReference>